<dbReference type="Pfam" id="PF02365">
    <property type="entry name" value="NAM"/>
    <property type="match status" value="1"/>
</dbReference>
<dbReference type="Proteomes" id="UP000030645">
    <property type="component" value="Unassembled WGS sequence"/>
</dbReference>
<keyword evidence="1" id="KW-0805">Transcription regulation</keyword>
<keyword evidence="7" id="KW-0472">Membrane</keyword>
<feature type="region of interest" description="Disordered" evidence="6">
    <location>
        <begin position="167"/>
        <end position="198"/>
    </location>
</feature>
<evidence type="ECO:0000259" key="8">
    <source>
        <dbReference type="PROSITE" id="PS51005"/>
    </source>
</evidence>
<keyword evidence="10" id="KW-1185">Reference proteome</keyword>
<proteinExistence type="predicted"/>
<feature type="compositionally biased region" description="Polar residues" evidence="6">
    <location>
        <begin position="225"/>
        <end position="242"/>
    </location>
</feature>
<dbReference type="Gene3D" id="2.170.150.80">
    <property type="entry name" value="NAC domain"/>
    <property type="match status" value="1"/>
</dbReference>
<evidence type="ECO:0000256" key="4">
    <source>
        <dbReference type="ARBA" id="ARBA00023242"/>
    </source>
</evidence>
<evidence type="ECO:0000256" key="2">
    <source>
        <dbReference type="ARBA" id="ARBA00023125"/>
    </source>
</evidence>
<evidence type="ECO:0000313" key="10">
    <source>
        <dbReference type="Proteomes" id="UP000030645"/>
    </source>
</evidence>
<evidence type="ECO:0000256" key="5">
    <source>
        <dbReference type="SAM" id="Coils"/>
    </source>
</evidence>
<keyword evidence="7" id="KW-0812">Transmembrane</keyword>
<dbReference type="PANTHER" id="PTHR31744">
    <property type="entry name" value="PROTEIN CUP-SHAPED COTYLEDON 2-RELATED"/>
    <property type="match status" value="1"/>
</dbReference>
<keyword evidence="2" id="KW-0238">DNA-binding</keyword>
<organism evidence="9 10">
    <name type="scientific">Morus notabilis</name>
    <dbReference type="NCBI Taxonomy" id="981085"/>
    <lineage>
        <taxon>Eukaryota</taxon>
        <taxon>Viridiplantae</taxon>
        <taxon>Streptophyta</taxon>
        <taxon>Embryophyta</taxon>
        <taxon>Tracheophyta</taxon>
        <taxon>Spermatophyta</taxon>
        <taxon>Magnoliopsida</taxon>
        <taxon>eudicotyledons</taxon>
        <taxon>Gunneridae</taxon>
        <taxon>Pentapetalae</taxon>
        <taxon>rosids</taxon>
        <taxon>fabids</taxon>
        <taxon>Rosales</taxon>
        <taxon>Moraceae</taxon>
        <taxon>Moreae</taxon>
        <taxon>Morus</taxon>
    </lineage>
</organism>
<dbReference type="GO" id="GO:0006355">
    <property type="term" value="P:regulation of DNA-templated transcription"/>
    <property type="evidence" value="ECO:0007669"/>
    <property type="project" value="InterPro"/>
</dbReference>
<dbReference type="EMBL" id="KE345044">
    <property type="protein sequence ID" value="EXB91245.1"/>
    <property type="molecule type" value="Genomic_DNA"/>
</dbReference>
<feature type="compositionally biased region" description="Polar residues" evidence="6">
    <location>
        <begin position="168"/>
        <end position="187"/>
    </location>
</feature>
<keyword evidence="4" id="KW-0539">Nucleus</keyword>
<reference evidence="10" key="1">
    <citation type="submission" date="2013-01" db="EMBL/GenBank/DDBJ databases">
        <title>Draft Genome Sequence of a Mulberry Tree, Morus notabilis C.K. Schneid.</title>
        <authorList>
            <person name="He N."/>
            <person name="Zhao S."/>
        </authorList>
    </citation>
    <scope>NUCLEOTIDE SEQUENCE</scope>
</reference>
<dbReference type="InterPro" id="IPR003441">
    <property type="entry name" value="NAC-dom"/>
</dbReference>
<protein>
    <submittedName>
        <fullName evidence="9">NAC domain-containing protein 89</fullName>
    </submittedName>
</protein>
<keyword evidence="3" id="KW-0804">Transcription</keyword>
<name>W9RH24_9ROSA</name>
<feature type="domain" description="NAC" evidence="8">
    <location>
        <begin position="18"/>
        <end position="160"/>
    </location>
</feature>
<evidence type="ECO:0000256" key="7">
    <source>
        <dbReference type="SAM" id="Phobius"/>
    </source>
</evidence>
<sequence>MAGAPSREAQMSIAALSMFPGFRFSPTDEELISYYLKNKMDGADKSVEVIPEVEIWKYEPWELLDKSVIPSETEWFFFSPRGRKYPNGSQSKRATELGYWKATGKERNVKSGSTFIGTKRTLVFHTGRAPKGERTEWIMHEYCVLDKSQDFMVVCRLRKNSEFRLNDSNRASSSQRPLSTMHNSNCAASEVGTEPGDKANECCSKKCSSSYDSYSIEQIDSASESSQKLASEVTQPECSGQQKDYDDDDDFFAEILKDDIIKLDETLISAALDISPLAAFVPEEVQKSQQPGEAAVSQDLPFQGTANRRIRLKKETVRTNREKAMENTASTKSDYLVGKNTRPNSKESPKCSASVLSARTTASRHLILAVFLLLAFMALFASLLGGFWRVRMTICFVTTPCKMSRPMLLVFLLLILIITSQFEWKQPVIDVDMNPSISQKQQRISKREEAVKEKIILSQEKNIQRLNELVRSLREQLHQCRGNNEKANATVRPLTEHVLGLERQQLLEG</sequence>
<evidence type="ECO:0000313" key="9">
    <source>
        <dbReference type="EMBL" id="EXB91245.1"/>
    </source>
</evidence>
<dbReference type="eggNOG" id="ENOG502QRAU">
    <property type="taxonomic scope" value="Eukaryota"/>
</dbReference>
<dbReference type="GO" id="GO:0003677">
    <property type="term" value="F:DNA binding"/>
    <property type="evidence" value="ECO:0007669"/>
    <property type="project" value="UniProtKB-KW"/>
</dbReference>
<evidence type="ECO:0000256" key="1">
    <source>
        <dbReference type="ARBA" id="ARBA00023015"/>
    </source>
</evidence>
<evidence type="ECO:0000256" key="3">
    <source>
        <dbReference type="ARBA" id="ARBA00023163"/>
    </source>
</evidence>
<dbReference type="SUPFAM" id="SSF101941">
    <property type="entry name" value="NAC domain"/>
    <property type="match status" value="1"/>
</dbReference>
<dbReference type="PANTHER" id="PTHR31744:SF210">
    <property type="entry name" value="NAC DOMAIN-CONTAINING PROTEIN 86-LIKE"/>
    <property type="match status" value="1"/>
</dbReference>
<dbReference type="PROSITE" id="PS51005">
    <property type="entry name" value="NAC"/>
    <property type="match status" value="1"/>
</dbReference>
<feature type="coiled-coil region" evidence="5">
    <location>
        <begin position="456"/>
        <end position="490"/>
    </location>
</feature>
<dbReference type="AlphaFoldDB" id="W9RH24"/>
<feature type="region of interest" description="Disordered" evidence="6">
    <location>
        <begin position="225"/>
        <end position="244"/>
    </location>
</feature>
<dbReference type="STRING" id="981085.W9RH24"/>
<accession>W9RH24</accession>
<dbReference type="InterPro" id="IPR036093">
    <property type="entry name" value="NAC_dom_sf"/>
</dbReference>
<feature type="transmembrane region" description="Helical" evidence="7">
    <location>
        <begin position="407"/>
        <end position="424"/>
    </location>
</feature>
<keyword evidence="5" id="KW-0175">Coiled coil</keyword>
<gene>
    <name evidence="9" type="ORF">L484_016315</name>
</gene>
<feature type="transmembrane region" description="Helical" evidence="7">
    <location>
        <begin position="366"/>
        <end position="387"/>
    </location>
</feature>
<evidence type="ECO:0000256" key="6">
    <source>
        <dbReference type="SAM" id="MobiDB-lite"/>
    </source>
</evidence>
<keyword evidence="7" id="KW-1133">Transmembrane helix</keyword>